<protein>
    <submittedName>
        <fullName evidence="1">Uncharacterized protein</fullName>
    </submittedName>
</protein>
<dbReference type="AlphaFoldDB" id="A0A0C3FQF8"/>
<dbReference type="Proteomes" id="UP000054166">
    <property type="component" value="Unassembled WGS sequence"/>
</dbReference>
<dbReference type="OrthoDB" id="2611509at2759"/>
<gene>
    <name evidence="1" type="ORF">PILCRDRAFT_8213</name>
</gene>
<evidence type="ECO:0000313" key="1">
    <source>
        <dbReference type="EMBL" id="KIM81959.1"/>
    </source>
</evidence>
<accession>A0A0C3FQF8</accession>
<dbReference type="EMBL" id="KN832996">
    <property type="protein sequence ID" value="KIM81959.1"/>
    <property type="molecule type" value="Genomic_DNA"/>
</dbReference>
<dbReference type="InParanoid" id="A0A0C3FQF8"/>
<keyword evidence="2" id="KW-1185">Reference proteome</keyword>
<name>A0A0C3FQF8_PILCF</name>
<reference evidence="2" key="2">
    <citation type="submission" date="2015-01" db="EMBL/GenBank/DDBJ databases">
        <title>Evolutionary Origins and Diversification of the Mycorrhizal Mutualists.</title>
        <authorList>
            <consortium name="DOE Joint Genome Institute"/>
            <consortium name="Mycorrhizal Genomics Consortium"/>
            <person name="Kohler A."/>
            <person name="Kuo A."/>
            <person name="Nagy L.G."/>
            <person name="Floudas D."/>
            <person name="Copeland A."/>
            <person name="Barry K.W."/>
            <person name="Cichocki N."/>
            <person name="Veneault-Fourrey C."/>
            <person name="LaButti K."/>
            <person name="Lindquist E.A."/>
            <person name="Lipzen A."/>
            <person name="Lundell T."/>
            <person name="Morin E."/>
            <person name="Murat C."/>
            <person name="Riley R."/>
            <person name="Ohm R."/>
            <person name="Sun H."/>
            <person name="Tunlid A."/>
            <person name="Henrissat B."/>
            <person name="Grigoriev I.V."/>
            <person name="Hibbett D.S."/>
            <person name="Martin F."/>
        </authorList>
    </citation>
    <scope>NUCLEOTIDE SEQUENCE [LARGE SCALE GENOMIC DNA]</scope>
    <source>
        <strain evidence="2">F 1598</strain>
    </source>
</reference>
<sequence>MDQLEVSPEQADQRQICKQLIDKIMSSFDQILEFDPKTGGLKRWAWPKSKEFEGGRLPTAYFAGHRATHHLAFPCCLCAPLLGDVVESAVYIASDGPYRGFWLAACAQDPCGYIVPLDYFFNKRYILEGEYPSRTPRPVLHVRQSVPTYQPERQGTPGLLDMISPYPLVMPRYNPPPRMELSIDDLMRRLDTWPRPGIPVEQFLELYAVCACGMAVSRRYFDSHECIAHV</sequence>
<dbReference type="HOGENOM" id="CLU_1321336_0_0_1"/>
<organism evidence="1 2">
    <name type="scientific">Piloderma croceum (strain F 1598)</name>
    <dbReference type="NCBI Taxonomy" id="765440"/>
    <lineage>
        <taxon>Eukaryota</taxon>
        <taxon>Fungi</taxon>
        <taxon>Dikarya</taxon>
        <taxon>Basidiomycota</taxon>
        <taxon>Agaricomycotina</taxon>
        <taxon>Agaricomycetes</taxon>
        <taxon>Agaricomycetidae</taxon>
        <taxon>Atheliales</taxon>
        <taxon>Atheliaceae</taxon>
        <taxon>Piloderma</taxon>
    </lineage>
</organism>
<reference evidence="1 2" key="1">
    <citation type="submission" date="2014-04" db="EMBL/GenBank/DDBJ databases">
        <authorList>
            <consortium name="DOE Joint Genome Institute"/>
            <person name="Kuo A."/>
            <person name="Tarkka M."/>
            <person name="Buscot F."/>
            <person name="Kohler A."/>
            <person name="Nagy L.G."/>
            <person name="Floudas D."/>
            <person name="Copeland A."/>
            <person name="Barry K.W."/>
            <person name="Cichocki N."/>
            <person name="Veneault-Fourrey C."/>
            <person name="LaButti K."/>
            <person name="Lindquist E.A."/>
            <person name="Lipzen A."/>
            <person name="Lundell T."/>
            <person name="Morin E."/>
            <person name="Murat C."/>
            <person name="Sun H."/>
            <person name="Tunlid A."/>
            <person name="Henrissat B."/>
            <person name="Grigoriev I.V."/>
            <person name="Hibbett D.S."/>
            <person name="Martin F."/>
            <person name="Nordberg H.P."/>
            <person name="Cantor M.N."/>
            <person name="Hua S.X."/>
        </authorList>
    </citation>
    <scope>NUCLEOTIDE SEQUENCE [LARGE SCALE GENOMIC DNA]</scope>
    <source>
        <strain evidence="1 2">F 1598</strain>
    </source>
</reference>
<proteinExistence type="predicted"/>
<evidence type="ECO:0000313" key="2">
    <source>
        <dbReference type="Proteomes" id="UP000054166"/>
    </source>
</evidence>